<organism evidence="2 3">
    <name type="scientific">Podospora bellae-mahoneyi</name>
    <dbReference type="NCBI Taxonomy" id="2093777"/>
    <lineage>
        <taxon>Eukaryota</taxon>
        <taxon>Fungi</taxon>
        <taxon>Dikarya</taxon>
        <taxon>Ascomycota</taxon>
        <taxon>Pezizomycotina</taxon>
        <taxon>Sordariomycetes</taxon>
        <taxon>Sordariomycetidae</taxon>
        <taxon>Sordariales</taxon>
        <taxon>Podosporaceae</taxon>
        <taxon>Podospora</taxon>
    </lineage>
</organism>
<dbReference type="NCBIfam" id="NF041278">
    <property type="entry name" value="CmcJ_NvfI_EfuI"/>
    <property type="match status" value="1"/>
</dbReference>
<comment type="caution">
    <text evidence="2">The sequence shown here is derived from an EMBL/GenBank/DDBJ whole genome shotgun (WGS) entry which is preliminary data.</text>
</comment>
<evidence type="ECO:0000313" key="3">
    <source>
        <dbReference type="Proteomes" id="UP001322138"/>
    </source>
</evidence>
<name>A0ABR0FGC6_9PEZI</name>
<evidence type="ECO:0000313" key="2">
    <source>
        <dbReference type="EMBL" id="KAK4643020.1"/>
    </source>
</evidence>
<dbReference type="PANTHER" id="PTHR34598">
    <property type="entry name" value="BLL6449 PROTEIN"/>
    <property type="match status" value="1"/>
</dbReference>
<keyword evidence="3" id="KW-1185">Reference proteome</keyword>
<dbReference type="InterPro" id="IPR044053">
    <property type="entry name" value="AsaB-like"/>
</dbReference>
<sequence length="172" mass="19629">MEREPKPQVRKRDPAFPSPGAVSIVSHEQPAGVPHSDFSVGGLPLQIELSFPGQWENLKDKEFDVINLWRPLHGPNFDWPLTLLDFASVEPDDMILNDDLHRDRAMENTLLHFNEKHRWYFVNGQTVDDVLVFRIVDSTGKRARGFHCAANNPNTPPGQMRTSIEIRIVAVR</sequence>
<gene>
    <name evidence="2" type="ORF">QC761_402305</name>
</gene>
<accession>A0ABR0FGC6</accession>
<dbReference type="Proteomes" id="UP001322138">
    <property type="component" value="Unassembled WGS sequence"/>
</dbReference>
<dbReference type="EMBL" id="JAFFGZ010000006">
    <property type="protein sequence ID" value="KAK4643020.1"/>
    <property type="molecule type" value="Genomic_DNA"/>
</dbReference>
<dbReference type="RefSeq" id="XP_062731996.1">
    <property type="nucleotide sequence ID" value="XM_062878512.1"/>
</dbReference>
<protein>
    <submittedName>
        <fullName evidence="2">Uncharacterized protein</fullName>
    </submittedName>
</protein>
<dbReference type="PANTHER" id="PTHR34598:SF3">
    <property type="entry name" value="OXIDOREDUCTASE AN1597"/>
    <property type="match status" value="1"/>
</dbReference>
<comment type="similarity">
    <text evidence="1">Belongs to the asaB hydroxylase/desaturase family.</text>
</comment>
<proteinExistence type="inferred from homology"/>
<dbReference type="GeneID" id="87897994"/>
<reference evidence="2 3" key="1">
    <citation type="journal article" date="2023" name="bioRxiv">
        <title>High-quality genome assemblies of four members of thePodospora anserinaspecies complex.</title>
        <authorList>
            <person name="Ament-Velasquez S.L."/>
            <person name="Vogan A.A."/>
            <person name="Wallerman O."/>
            <person name="Hartmann F."/>
            <person name="Gautier V."/>
            <person name="Silar P."/>
            <person name="Giraud T."/>
            <person name="Johannesson H."/>
        </authorList>
    </citation>
    <scope>NUCLEOTIDE SEQUENCE [LARGE SCALE GENOMIC DNA]</scope>
    <source>
        <strain evidence="2 3">CBS 112042</strain>
    </source>
</reference>
<evidence type="ECO:0000256" key="1">
    <source>
        <dbReference type="ARBA" id="ARBA00023604"/>
    </source>
</evidence>